<reference evidence="2 3" key="1">
    <citation type="submission" date="2017-11" db="EMBL/GenBank/DDBJ databases">
        <title>Streptomyces carmine sp. nov., a novel actinomycete isolated from Sophora alopecuroides in Xinjiang, China.</title>
        <authorList>
            <person name="Wang Y."/>
            <person name="Luo X."/>
            <person name="Wan C."/>
            <person name="Zhang L."/>
        </authorList>
    </citation>
    <scope>NUCLEOTIDE SEQUENCE [LARGE SCALE GENOMIC DNA]</scope>
    <source>
        <strain evidence="2 3">TRM SA0054</strain>
    </source>
</reference>
<gene>
    <name evidence="2" type="ORF">CUT44_06310</name>
</gene>
<comment type="caution">
    <text evidence="2">The sequence shown here is derived from an EMBL/GenBank/DDBJ whole genome shotgun (WGS) entry which is preliminary data.</text>
</comment>
<organism evidence="2 3">
    <name type="scientific">Streptomyces carminius</name>
    <dbReference type="NCBI Taxonomy" id="2665496"/>
    <lineage>
        <taxon>Bacteria</taxon>
        <taxon>Bacillati</taxon>
        <taxon>Actinomycetota</taxon>
        <taxon>Actinomycetes</taxon>
        <taxon>Kitasatosporales</taxon>
        <taxon>Streptomycetaceae</taxon>
        <taxon>Streptomyces</taxon>
    </lineage>
</organism>
<dbReference type="Proteomes" id="UP000230407">
    <property type="component" value="Unassembled WGS sequence"/>
</dbReference>
<dbReference type="RefSeq" id="WP_100201167.1">
    <property type="nucleotide sequence ID" value="NZ_PGGW01000018.1"/>
</dbReference>
<evidence type="ECO:0000313" key="3">
    <source>
        <dbReference type="Proteomes" id="UP000230407"/>
    </source>
</evidence>
<name>A0A2M8M4Q0_9ACTN</name>
<dbReference type="EMBL" id="PGGW01000018">
    <property type="protein sequence ID" value="PJE99192.1"/>
    <property type="molecule type" value="Genomic_DNA"/>
</dbReference>
<evidence type="ECO:0000256" key="1">
    <source>
        <dbReference type="SAM" id="MobiDB-lite"/>
    </source>
</evidence>
<accession>A0A2M8M4Q0</accession>
<keyword evidence="3" id="KW-1185">Reference proteome</keyword>
<sequence length="180" mass="19838">MRDLLDRLRTIETRQRELREEHATVVRAIVVRAGGVSQAAALLGLDPKTVRARERAAGVAMVVYRGSHTARTAPDGRLHGETGQGEDSPAQRDADRMWFAVARDRRPLLRAVVYVVDGRVARVREVGGGQWQENPEGRVALPLGPPLTPADLAERLPTMPLAVGDSRPMVRGRIREYIAL</sequence>
<protein>
    <submittedName>
        <fullName evidence="2">Uncharacterized protein</fullName>
    </submittedName>
</protein>
<evidence type="ECO:0000313" key="2">
    <source>
        <dbReference type="EMBL" id="PJE99192.1"/>
    </source>
</evidence>
<dbReference type="AlphaFoldDB" id="A0A2M8M4Q0"/>
<proteinExistence type="predicted"/>
<feature type="region of interest" description="Disordered" evidence="1">
    <location>
        <begin position="71"/>
        <end position="91"/>
    </location>
</feature>